<dbReference type="InterPro" id="IPR012373">
    <property type="entry name" value="Ferrdict_sens_TM"/>
</dbReference>
<feature type="domain" description="Protein FecR C-terminal" evidence="3">
    <location>
        <begin position="323"/>
        <end position="392"/>
    </location>
</feature>
<evidence type="ECO:0000313" key="4">
    <source>
        <dbReference type="EMBL" id="RGY18266.1"/>
    </source>
</evidence>
<organism evidence="4 5">
    <name type="scientific">Butyricimonas virosa</name>
    <dbReference type="NCBI Taxonomy" id="544645"/>
    <lineage>
        <taxon>Bacteria</taxon>
        <taxon>Pseudomonadati</taxon>
        <taxon>Bacteroidota</taxon>
        <taxon>Bacteroidia</taxon>
        <taxon>Bacteroidales</taxon>
        <taxon>Odoribacteraceae</taxon>
        <taxon>Butyricimonas</taxon>
    </lineage>
</organism>
<dbReference type="Gene3D" id="3.55.50.30">
    <property type="match status" value="1"/>
</dbReference>
<reference evidence="4 5" key="1">
    <citation type="submission" date="2018-08" db="EMBL/GenBank/DDBJ databases">
        <title>A genome reference for cultivated species of the human gut microbiota.</title>
        <authorList>
            <person name="Zou Y."/>
            <person name="Xue W."/>
            <person name="Luo G."/>
        </authorList>
    </citation>
    <scope>NUCLEOTIDE SEQUENCE [LARGE SCALE GENOMIC DNA]</scope>
    <source>
        <strain evidence="4 5">OF02-7</strain>
    </source>
</reference>
<dbReference type="GO" id="GO:0016989">
    <property type="term" value="F:sigma factor antagonist activity"/>
    <property type="evidence" value="ECO:0007669"/>
    <property type="project" value="TreeGrafter"/>
</dbReference>
<dbReference type="AlphaFoldDB" id="A0A413INR9"/>
<dbReference type="Pfam" id="PF16344">
    <property type="entry name" value="FecR_C"/>
    <property type="match status" value="1"/>
</dbReference>
<dbReference type="PANTHER" id="PTHR30273:SF2">
    <property type="entry name" value="PROTEIN FECR"/>
    <property type="match status" value="1"/>
</dbReference>
<evidence type="ECO:0000259" key="3">
    <source>
        <dbReference type="Pfam" id="PF16344"/>
    </source>
</evidence>
<evidence type="ECO:0000313" key="5">
    <source>
        <dbReference type="Proteomes" id="UP000286063"/>
    </source>
</evidence>
<evidence type="ECO:0000259" key="2">
    <source>
        <dbReference type="Pfam" id="PF04773"/>
    </source>
</evidence>
<proteinExistence type="predicted"/>
<keyword evidence="1" id="KW-0472">Membrane</keyword>
<dbReference type="Pfam" id="PF04773">
    <property type="entry name" value="FecR"/>
    <property type="match status" value="1"/>
</dbReference>
<dbReference type="Proteomes" id="UP000286063">
    <property type="component" value="Unassembled WGS sequence"/>
</dbReference>
<dbReference type="InterPro" id="IPR032508">
    <property type="entry name" value="FecR_C"/>
</dbReference>
<comment type="caution">
    <text evidence="4">The sequence shown here is derived from an EMBL/GenBank/DDBJ whole genome shotgun (WGS) entry which is preliminary data.</text>
</comment>
<feature type="transmembrane region" description="Helical" evidence="1">
    <location>
        <begin position="89"/>
        <end position="109"/>
    </location>
</feature>
<dbReference type="Gene3D" id="2.60.120.1440">
    <property type="match status" value="1"/>
</dbReference>
<accession>A0A413INR9</accession>
<dbReference type="PANTHER" id="PTHR30273">
    <property type="entry name" value="PERIPLASMIC SIGNAL SENSOR AND SIGMA FACTOR ACTIVATOR FECR-RELATED"/>
    <property type="match status" value="1"/>
</dbReference>
<keyword evidence="1" id="KW-1133">Transmembrane helix</keyword>
<sequence length="395" mass="45627">MKSIHNTMKFMDDKIEELLVKKVDGELSAKEEEFLSLWLAEDVEHERELQVFMAVRQRLSVLREEFRPDISGRLQLVKSRRKKRVHLGLWLRYVAIWILVAGVGGYLLWRDRENVEREHRMFAQVAVPGNERAYLVWANGERVEINEMMRDTVLTGMGGGIMRVDSNRVLHYESQDSLASRGNRMHKLVVPNGGEYRIVLEDGSVVWLNSASTLEIPEYFETGERRVRLTGEGYFKVKRDTGRPFYVETERLNVRVLGTEFNLSAYKDDLMPSATLINGAVRVIECRGDSVMLKPGQQAVVGKKGLEVQEVDVAYITSWVDGKFHFEDARLEDIALRIARWYDVKISFQQEELKEVRFSGAMLKFRPLGDLIEMIEATSYVRFSVQGDCIVISRR</sequence>
<protein>
    <submittedName>
        <fullName evidence="4">DUF4974 domain-containing protein</fullName>
    </submittedName>
</protein>
<gene>
    <name evidence="4" type="ORF">DXA50_08755</name>
</gene>
<dbReference type="InterPro" id="IPR006860">
    <property type="entry name" value="FecR"/>
</dbReference>
<evidence type="ECO:0000256" key="1">
    <source>
        <dbReference type="SAM" id="Phobius"/>
    </source>
</evidence>
<name>A0A413INR9_9BACT</name>
<dbReference type="EMBL" id="QSCR01000012">
    <property type="protein sequence ID" value="RGY18266.1"/>
    <property type="molecule type" value="Genomic_DNA"/>
</dbReference>
<keyword evidence="1" id="KW-0812">Transmembrane</keyword>
<feature type="domain" description="FecR protein" evidence="2">
    <location>
        <begin position="188"/>
        <end position="282"/>
    </location>
</feature>